<keyword evidence="4" id="KW-0653">Protein transport</keyword>
<dbReference type="GO" id="GO:0006896">
    <property type="term" value="P:Golgi to vacuole transport"/>
    <property type="evidence" value="ECO:0007669"/>
    <property type="project" value="TreeGrafter"/>
</dbReference>
<evidence type="ECO:0000256" key="1">
    <source>
        <dbReference type="ARBA" id="ARBA00004601"/>
    </source>
</evidence>
<dbReference type="InterPro" id="IPR039745">
    <property type="entry name" value="Vps54"/>
</dbReference>
<feature type="domain" description="Vacuolar protein sorting-associated protein 54 C-terminal" evidence="8">
    <location>
        <begin position="770"/>
        <end position="901"/>
    </location>
</feature>
<keyword evidence="10" id="KW-1185">Reference proteome</keyword>
<reference evidence="9 10" key="1">
    <citation type="submission" date="2016-07" db="EMBL/GenBank/DDBJ databases">
        <title>Draft genome of the white-rot fungus Obba rivulosa 3A-2.</title>
        <authorList>
            <consortium name="DOE Joint Genome Institute"/>
            <person name="Miettinen O."/>
            <person name="Riley R."/>
            <person name="Acob R."/>
            <person name="Barry K."/>
            <person name="Cullen D."/>
            <person name="De Vries R."/>
            <person name="Hainaut M."/>
            <person name="Hatakka A."/>
            <person name="Henrissat B."/>
            <person name="Hilden K."/>
            <person name="Kuo R."/>
            <person name="Labutti K."/>
            <person name="Lipzen A."/>
            <person name="Makela M.R."/>
            <person name="Sandor L."/>
            <person name="Spatafora J.W."/>
            <person name="Grigoriev I.V."/>
            <person name="Hibbett D.S."/>
        </authorList>
    </citation>
    <scope>NUCLEOTIDE SEQUENCE [LARGE SCALE GENOMIC DNA]</scope>
    <source>
        <strain evidence="9 10">3A-2</strain>
    </source>
</reference>
<keyword evidence="3" id="KW-0813">Transport</keyword>
<dbReference type="Pfam" id="PF07928">
    <property type="entry name" value="Vps54"/>
    <property type="match status" value="1"/>
</dbReference>
<feature type="compositionally biased region" description="Basic and acidic residues" evidence="7">
    <location>
        <begin position="147"/>
        <end position="157"/>
    </location>
</feature>
<gene>
    <name evidence="9" type="ORF">OBBRIDRAFT_836789</name>
</gene>
<feature type="region of interest" description="Disordered" evidence="7">
    <location>
        <begin position="1"/>
        <end position="22"/>
    </location>
</feature>
<protein>
    <submittedName>
        <fullName evidence="9">Vps54-domain-containing protein</fullName>
    </submittedName>
</protein>
<feature type="region of interest" description="Disordered" evidence="7">
    <location>
        <begin position="365"/>
        <end position="409"/>
    </location>
</feature>
<feature type="region of interest" description="Disordered" evidence="7">
    <location>
        <begin position="706"/>
        <end position="761"/>
    </location>
</feature>
<keyword evidence="6" id="KW-0175">Coiled coil</keyword>
<feature type="compositionally biased region" description="Pro residues" evidence="7">
    <location>
        <begin position="1061"/>
        <end position="1076"/>
    </location>
</feature>
<feature type="compositionally biased region" description="Pro residues" evidence="7">
    <location>
        <begin position="386"/>
        <end position="402"/>
    </location>
</feature>
<dbReference type="AlphaFoldDB" id="A0A8E2AZ90"/>
<evidence type="ECO:0000256" key="4">
    <source>
        <dbReference type="ARBA" id="ARBA00022927"/>
    </source>
</evidence>
<dbReference type="GO" id="GO:0042147">
    <property type="term" value="P:retrograde transport, endosome to Golgi"/>
    <property type="evidence" value="ECO:0007669"/>
    <property type="project" value="InterPro"/>
</dbReference>
<evidence type="ECO:0000256" key="6">
    <source>
        <dbReference type="ARBA" id="ARBA00023054"/>
    </source>
</evidence>
<dbReference type="InterPro" id="IPR012501">
    <property type="entry name" value="Vps54_C"/>
</dbReference>
<dbReference type="Proteomes" id="UP000250043">
    <property type="component" value="Unassembled WGS sequence"/>
</dbReference>
<dbReference type="PANTHER" id="PTHR12965">
    <property type="entry name" value="VACUOLAR PROTEIN SORTING 54"/>
    <property type="match status" value="1"/>
</dbReference>
<feature type="compositionally biased region" description="Pro residues" evidence="7">
    <location>
        <begin position="710"/>
        <end position="724"/>
    </location>
</feature>
<evidence type="ECO:0000256" key="7">
    <source>
        <dbReference type="SAM" id="MobiDB-lite"/>
    </source>
</evidence>
<feature type="compositionally biased region" description="Polar residues" evidence="7">
    <location>
        <begin position="1"/>
        <end position="10"/>
    </location>
</feature>
<dbReference type="GO" id="GO:0005829">
    <property type="term" value="C:cytosol"/>
    <property type="evidence" value="ECO:0007669"/>
    <property type="project" value="GOC"/>
</dbReference>
<evidence type="ECO:0000256" key="5">
    <source>
        <dbReference type="ARBA" id="ARBA00023034"/>
    </source>
</evidence>
<organism evidence="9 10">
    <name type="scientific">Obba rivulosa</name>
    <dbReference type="NCBI Taxonomy" id="1052685"/>
    <lineage>
        <taxon>Eukaryota</taxon>
        <taxon>Fungi</taxon>
        <taxon>Dikarya</taxon>
        <taxon>Basidiomycota</taxon>
        <taxon>Agaricomycotina</taxon>
        <taxon>Agaricomycetes</taxon>
        <taxon>Polyporales</taxon>
        <taxon>Gelatoporiaceae</taxon>
        <taxon>Obba</taxon>
    </lineage>
</organism>
<comment type="similarity">
    <text evidence="2">Belongs to the VPS54 family.</text>
</comment>
<evidence type="ECO:0000256" key="3">
    <source>
        <dbReference type="ARBA" id="ARBA00022448"/>
    </source>
</evidence>
<name>A0A8E2AZ90_9APHY</name>
<evidence type="ECO:0000313" key="9">
    <source>
        <dbReference type="EMBL" id="OCH88200.1"/>
    </source>
</evidence>
<evidence type="ECO:0000313" key="10">
    <source>
        <dbReference type="Proteomes" id="UP000250043"/>
    </source>
</evidence>
<accession>A0A8E2AZ90</accession>
<comment type="subcellular location">
    <subcellularLocation>
        <location evidence="1">Golgi apparatus</location>
        <location evidence="1">trans-Golgi network</location>
    </subcellularLocation>
</comment>
<sequence>MSEDASTPSRPASPVGDLPNFSAVRPYRFTWDAANRRPGPGSVSETTEGKADYFAANAAPYDLYGNTSFTSLPLASLPAEWSSVKYGFNAISTVVNSPHKRSAPPAAHSRLPAVPPADLPRVRRKDFDAYLAAVGPEWARFEQNAEQGREGAARIEGPRPSASLDLPSSSRTLRQPSSNAKALPPLDSVPAVFFDPAFNLGDPRTFAAVTEQDAAAGGGGLEGEEADPGALAHALPLLEKLSHYADTIEQHLIREISLRSTSFFAALANLQDLQTESEQCLDRIGRLRGLLRDVDEKGARRGLEVVRREGALRNVDKVRDGVRVVGGVVDMMGIAKSLVAAGQWGEALDVIEEIHRLWEAAPGATAPATELPPEIPGRNGRLSPLPTVPESPPSSPVPPPSPGGTRKPAMSIPISSLHAFASLPSHLRTLTMEITSSLTSEFVNTLRLDLTERIDADQGANPDVSLRDRLRPVLQSLARTKGVREATVSWREAVLVEVRGALKRRISRLDFTEDDPVSQAGSTLVKELRSMDHLTFMELARTMYKSLMLCVEGIQRQNAVIVEVLEALRSPKAPIDIPGLQEELTDILSSAAELANARASKVISIRAEQHAVLDLYSFWVLFNESFDFVVKSEVICRRMIVGLRGTVISQAKTFLQTFHQAQISQSAKLVEDEQWNPAEVPPSAQHIVDLLVDSSIHDPLEFVLSTSGPPSSPLPNSPLPPPSPSLTVNGASAPMPSSPLPSPVRLPPPPRASTRRVTTSPSKHLRIEDRTYFAVSATLEVLMLLADYLKVIINLPTLTTDTMSRIIELLKAFNSRTCQVVLGAGAMRSAGLKNITAKHLALASQSLSIMISLIPYVREAFRRHLSQKQAVMLVEFDKLKRDYQEHQNEIHAKLIAIMGDRLTTHIASLQAIRWDVPKDPPGVNDYMEVLVRETVTLHKVLSRYTSTSVVEYVMTQVFAGINHRLSEEYTKIELPSPEAKERLLADVRFLQQKLSGLKHVAAPTAMLETVVSEKRVARPPGPGSPSLAPAAPPPTTASRFSGMLRRAGTLNVNGRSATVPAPAPVPVPSPAAPPVPERMATSPVPPAILATPSPEPSALQTPEPVIDGPRVAELPAPPRSTSPAPIEQGSMPDGPPPATPPKADGADEQPQTEPAPGGKEGDDAPAANGVLHPLENGS</sequence>
<dbReference type="OrthoDB" id="10259024at2759"/>
<feature type="region of interest" description="Disordered" evidence="7">
    <location>
        <begin position="97"/>
        <end position="118"/>
    </location>
</feature>
<feature type="region of interest" description="Disordered" evidence="7">
    <location>
        <begin position="1054"/>
        <end position="1178"/>
    </location>
</feature>
<evidence type="ECO:0000256" key="2">
    <source>
        <dbReference type="ARBA" id="ARBA00009150"/>
    </source>
</evidence>
<proteinExistence type="inferred from homology"/>
<dbReference type="GO" id="GO:0000938">
    <property type="term" value="C:GARP complex"/>
    <property type="evidence" value="ECO:0007669"/>
    <property type="project" value="InterPro"/>
</dbReference>
<dbReference type="EMBL" id="KV722459">
    <property type="protein sequence ID" value="OCH88200.1"/>
    <property type="molecule type" value="Genomic_DNA"/>
</dbReference>
<dbReference type="GO" id="GO:0015031">
    <property type="term" value="P:protein transport"/>
    <property type="evidence" value="ECO:0007669"/>
    <property type="project" value="UniProtKB-KW"/>
</dbReference>
<dbReference type="GO" id="GO:0019905">
    <property type="term" value="F:syntaxin binding"/>
    <property type="evidence" value="ECO:0007669"/>
    <property type="project" value="TreeGrafter"/>
</dbReference>
<feature type="region of interest" description="Disordered" evidence="7">
    <location>
        <begin position="143"/>
        <end position="182"/>
    </location>
</feature>
<dbReference type="PANTHER" id="PTHR12965:SF0">
    <property type="entry name" value="VACUOLAR PROTEIN SORTING-ASSOCIATED PROTEIN 54"/>
    <property type="match status" value="1"/>
</dbReference>
<feature type="compositionally biased region" description="Pro residues" evidence="7">
    <location>
        <begin position="736"/>
        <end position="751"/>
    </location>
</feature>
<keyword evidence="5" id="KW-0333">Golgi apparatus</keyword>
<evidence type="ECO:0000259" key="8">
    <source>
        <dbReference type="Pfam" id="PF07928"/>
    </source>
</evidence>
<feature type="compositionally biased region" description="Polar residues" evidence="7">
    <location>
        <begin position="166"/>
        <end position="180"/>
    </location>
</feature>
<feature type="region of interest" description="Disordered" evidence="7">
    <location>
        <begin position="1014"/>
        <end position="1040"/>
    </location>
</feature>
<dbReference type="Gene3D" id="6.10.250.860">
    <property type="match status" value="1"/>
</dbReference>